<comment type="subunit">
    <text evidence="7">Homodimer.</text>
</comment>
<dbReference type="GO" id="GO:0008830">
    <property type="term" value="F:dTDP-4-dehydrorhamnose 3,5-epimerase activity"/>
    <property type="evidence" value="ECO:0007669"/>
    <property type="project" value="UniProtKB-UniRule"/>
</dbReference>
<comment type="function">
    <text evidence="2 7">Catalyzes the epimerization of the C3' and C5'positions of dTDP-6-deoxy-D-xylo-4-hexulose, forming dTDP-6-deoxy-L-lyxo-4-hexulose.</text>
</comment>
<dbReference type="AlphaFoldDB" id="A0A3N1KW59"/>
<dbReference type="SUPFAM" id="SSF51182">
    <property type="entry name" value="RmlC-like cupins"/>
    <property type="match status" value="1"/>
</dbReference>
<evidence type="ECO:0000256" key="2">
    <source>
        <dbReference type="ARBA" id="ARBA00001997"/>
    </source>
</evidence>
<comment type="catalytic activity">
    <reaction evidence="1 7">
        <text>dTDP-4-dehydro-6-deoxy-alpha-D-glucose = dTDP-4-dehydro-beta-L-rhamnose</text>
        <dbReference type="Rhea" id="RHEA:16969"/>
        <dbReference type="ChEBI" id="CHEBI:57649"/>
        <dbReference type="ChEBI" id="CHEBI:62830"/>
        <dbReference type="EC" id="5.1.3.13"/>
    </reaction>
</comment>
<evidence type="ECO:0000313" key="9">
    <source>
        <dbReference type="Proteomes" id="UP000278222"/>
    </source>
</evidence>
<evidence type="ECO:0000256" key="6">
    <source>
        <dbReference type="PIRSR" id="PIRSR600888-3"/>
    </source>
</evidence>
<dbReference type="NCBIfam" id="TIGR01221">
    <property type="entry name" value="rmlC"/>
    <property type="match status" value="1"/>
</dbReference>
<evidence type="ECO:0000313" key="8">
    <source>
        <dbReference type="EMBL" id="ROP83662.1"/>
    </source>
</evidence>
<keyword evidence="9" id="KW-1185">Reference proteome</keyword>
<dbReference type="GO" id="GO:0000271">
    <property type="term" value="P:polysaccharide biosynthetic process"/>
    <property type="evidence" value="ECO:0007669"/>
    <property type="project" value="TreeGrafter"/>
</dbReference>
<feature type="active site" description="Proton donor" evidence="5">
    <location>
        <position position="140"/>
    </location>
</feature>
<comment type="pathway">
    <text evidence="7">Carbohydrate biosynthesis; dTDP-L-rhamnose biosynthesis.</text>
</comment>
<dbReference type="GO" id="GO:0019305">
    <property type="term" value="P:dTDP-rhamnose biosynthetic process"/>
    <property type="evidence" value="ECO:0007669"/>
    <property type="project" value="UniProtKB-UniRule"/>
</dbReference>
<dbReference type="InterPro" id="IPR011051">
    <property type="entry name" value="RmlC_Cupin_sf"/>
</dbReference>
<name>A0A3N1KW59_9PROT</name>
<dbReference type="PANTHER" id="PTHR21047:SF2">
    <property type="entry name" value="THYMIDINE DIPHOSPHO-4-KETO-RHAMNOSE 3,5-EPIMERASE"/>
    <property type="match status" value="1"/>
</dbReference>
<keyword evidence="7" id="KW-0413">Isomerase</keyword>
<reference evidence="8 9" key="1">
    <citation type="submission" date="2018-11" db="EMBL/GenBank/DDBJ databases">
        <title>Genomic Encyclopedia of Type Strains, Phase IV (KMG-IV): sequencing the most valuable type-strain genomes for metagenomic binning, comparative biology and taxonomic classification.</title>
        <authorList>
            <person name="Goeker M."/>
        </authorList>
    </citation>
    <scope>NUCLEOTIDE SEQUENCE [LARGE SCALE GENOMIC DNA]</scope>
    <source>
        <strain evidence="8 9">DSM 5900</strain>
    </source>
</reference>
<evidence type="ECO:0000256" key="4">
    <source>
        <dbReference type="ARBA" id="ARBA00019595"/>
    </source>
</evidence>
<dbReference type="InterPro" id="IPR014710">
    <property type="entry name" value="RmlC-like_jellyroll"/>
</dbReference>
<evidence type="ECO:0000256" key="1">
    <source>
        <dbReference type="ARBA" id="ARBA00001298"/>
    </source>
</evidence>
<organism evidence="8 9">
    <name type="scientific">Stella humosa</name>
    <dbReference type="NCBI Taxonomy" id="94"/>
    <lineage>
        <taxon>Bacteria</taxon>
        <taxon>Pseudomonadati</taxon>
        <taxon>Pseudomonadota</taxon>
        <taxon>Alphaproteobacteria</taxon>
        <taxon>Rhodospirillales</taxon>
        <taxon>Stellaceae</taxon>
        <taxon>Stella</taxon>
    </lineage>
</organism>
<feature type="active site" description="Proton acceptor" evidence="5">
    <location>
        <position position="70"/>
    </location>
</feature>
<dbReference type="Proteomes" id="UP000278222">
    <property type="component" value="Unassembled WGS sequence"/>
</dbReference>
<comment type="caution">
    <text evidence="8">The sequence shown here is derived from an EMBL/GenBank/DDBJ whole genome shotgun (WGS) entry which is preliminary data.</text>
</comment>
<sequence>MVITGLAHMRIIETEIPAVKLVLPDRRGDARGFFSEVFRRDVLAAGGIDAEFVQDNHSFSATVGTVRGLHFQTDPHAQGKLLRVTRGAILDVAVDIRRGSPTYGRHVAVTLSARDWNQLWIPSGFAHGFCTVEPDTEVLYKVTSYYSPAHDFGLRWDDPAIGIAWPVDAENAVLSDKDRRHPLLADLPAHFTYPAEAA</sequence>
<feature type="site" description="Participates in a stacking interaction with the thymidine ring of dTDP-4-oxo-6-deoxyglucose" evidence="6">
    <location>
        <position position="146"/>
    </location>
</feature>
<evidence type="ECO:0000256" key="7">
    <source>
        <dbReference type="RuleBase" id="RU364069"/>
    </source>
</evidence>
<comment type="similarity">
    <text evidence="7">Belongs to the dTDP-4-dehydrorhamnose 3,5-epimerase family.</text>
</comment>
<proteinExistence type="inferred from homology"/>
<dbReference type="Gene3D" id="2.60.120.10">
    <property type="entry name" value="Jelly Rolls"/>
    <property type="match status" value="1"/>
</dbReference>
<gene>
    <name evidence="8" type="ORF">EDC65_4311</name>
</gene>
<dbReference type="InterPro" id="IPR000888">
    <property type="entry name" value="RmlC-like"/>
</dbReference>
<dbReference type="EC" id="5.1.3.13" evidence="3 7"/>
<protein>
    <recommendedName>
        <fullName evidence="4 7">dTDP-4-dehydrorhamnose 3,5-epimerase</fullName>
        <ecNumber evidence="3 7">5.1.3.13</ecNumber>
    </recommendedName>
    <alternativeName>
        <fullName evidence="7">Thymidine diphospho-4-keto-rhamnose 3,5-epimerase</fullName>
    </alternativeName>
</protein>
<evidence type="ECO:0000256" key="5">
    <source>
        <dbReference type="PIRSR" id="PIRSR600888-1"/>
    </source>
</evidence>
<dbReference type="EMBL" id="RJKX01000016">
    <property type="protein sequence ID" value="ROP83662.1"/>
    <property type="molecule type" value="Genomic_DNA"/>
</dbReference>
<dbReference type="UniPathway" id="UPA00124"/>
<dbReference type="CDD" id="cd00438">
    <property type="entry name" value="cupin_RmlC"/>
    <property type="match status" value="1"/>
</dbReference>
<dbReference type="Pfam" id="PF00908">
    <property type="entry name" value="dTDP_sugar_isom"/>
    <property type="match status" value="1"/>
</dbReference>
<accession>A0A3N1KW59</accession>
<dbReference type="GO" id="GO:0005829">
    <property type="term" value="C:cytosol"/>
    <property type="evidence" value="ECO:0007669"/>
    <property type="project" value="TreeGrafter"/>
</dbReference>
<evidence type="ECO:0000256" key="3">
    <source>
        <dbReference type="ARBA" id="ARBA00012098"/>
    </source>
</evidence>
<dbReference type="PANTHER" id="PTHR21047">
    <property type="entry name" value="DTDP-6-DEOXY-D-GLUCOSE-3,5 EPIMERASE"/>
    <property type="match status" value="1"/>
</dbReference>